<organism evidence="2 5">
    <name type="scientific">Anaerotruncus colihominis</name>
    <dbReference type="NCBI Taxonomy" id="169435"/>
    <lineage>
        <taxon>Bacteria</taxon>
        <taxon>Bacillati</taxon>
        <taxon>Bacillota</taxon>
        <taxon>Clostridia</taxon>
        <taxon>Eubacteriales</taxon>
        <taxon>Oscillospiraceae</taxon>
        <taxon>Anaerotruncus</taxon>
    </lineage>
</organism>
<reference evidence="4 7" key="4">
    <citation type="submission" date="2018-08" db="EMBL/GenBank/DDBJ databases">
        <title>A genome reference for cultivated species of the human gut microbiota.</title>
        <authorList>
            <person name="Zou Y."/>
            <person name="Xue W."/>
            <person name="Luo G."/>
        </authorList>
    </citation>
    <scope>NUCLEOTIDE SEQUENCE [LARGE SCALE GENOMIC DNA]</scope>
    <source>
        <strain evidence="4 7">TF05-12AC</strain>
    </source>
</reference>
<reference evidence="3" key="3">
    <citation type="journal article" date="2018" name="BMC Genomics">
        <title>Whole genome sequencing and function prediction of 133 gut anaerobes isolated from chicken caecum in pure cultures.</title>
        <authorList>
            <person name="Medvecky M."/>
            <person name="Cejkova D."/>
            <person name="Polansky O."/>
            <person name="Karasova D."/>
            <person name="Kubasova T."/>
            <person name="Cizek A."/>
            <person name="Rychlik I."/>
        </authorList>
    </citation>
    <scope>NUCLEOTIDE SEQUENCE</scope>
    <source>
        <strain evidence="3">An175</strain>
    </source>
</reference>
<accession>A0A174LQ60</accession>
<dbReference type="InterPro" id="IPR036390">
    <property type="entry name" value="WH_DNA-bd_sf"/>
</dbReference>
<dbReference type="OrthoDB" id="285216at2"/>
<dbReference type="Gene3D" id="3.90.550.10">
    <property type="entry name" value="Spore Coat Polysaccharide Biosynthesis Protein SpsA, Chain A"/>
    <property type="match status" value="1"/>
</dbReference>
<dbReference type="GO" id="GO:0016779">
    <property type="term" value="F:nucleotidyltransferase activity"/>
    <property type="evidence" value="ECO:0007669"/>
    <property type="project" value="UniProtKB-ARBA"/>
</dbReference>
<evidence type="ECO:0000259" key="1">
    <source>
        <dbReference type="Pfam" id="PF12804"/>
    </source>
</evidence>
<dbReference type="EMBL" id="QVME01000002">
    <property type="protein sequence ID" value="RGE68892.1"/>
    <property type="molecule type" value="Genomic_DNA"/>
</dbReference>
<dbReference type="InterPro" id="IPR029044">
    <property type="entry name" value="Nucleotide-diphossugar_trans"/>
</dbReference>
<dbReference type="SUPFAM" id="SSF53448">
    <property type="entry name" value="Nucleotide-diphospho-sugar transferases"/>
    <property type="match status" value="1"/>
</dbReference>
<proteinExistence type="predicted"/>
<feature type="domain" description="MobA-like NTP transferase" evidence="1">
    <location>
        <begin position="19"/>
        <end position="161"/>
    </location>
</feature>
<dbReference type="InterPro" id="IPR051815">
    <property type="entry name" value="Molybdate_resp_trans_reg"/>
</dbReference>
<gene>
    <name evidence="3" type="ORF">B5F11_05665</name>
    <name evidence="4" type="ORF">DXC40_06275</name>
    <name evidence="2" type="ORF">ERS852551_00193</name>
</gene>
<sequence>MTAGAMIVADGTTSQGELTRPLEKLGSVSVAQRMVDTFRHAGVDRIVLVSQQENRQALEKNIARTGAICLSPPNGGPVQMFSLVRTGLSYLADKCERVLVAPVDVPLFTPKTVCALLASDGQIVSPLYEGHPGHPLLLASRLAPGILAYEGGDGLRGALRRFADRRVFLPVDDSGVLFNLAREADVAQQLERHNRARLYPDIKVRLMREQAFFGPGVAQLLTLIDETGSVRLACGRMGVSYSKGWKMLSVLEEETARVMVARQQGGKNGGAASLTPDGRALLEKFRLLESRSRVLVQEVFDELFATQGL</sequence>
<dbReference type="InterPro" id="IPR036388">
    <property type="entry name" value="WH-like_DNA-bd_sf"/>
</dbReference>
<dbReference type="PANTHER" id="PTHR30432:SF1">
    <property type="entry name" value="DNA-BINDING TRANSCRIPTIONAL DUAL REGULATOR MODE"/>
    <property type="match status" value="1"/>
</dbReference>
<dbReference type="RefSeq" id="WP_006876512.1">
    <property type="nucleotide sequence ID" value="NZ_CABIWA010000002.1"/>
</dbReference>
<evidence type="ECO:0000313" key="2">
    <source>
        <dbReference type="EMBL" id="CUP23860.1"/>
    </source>
</evidence>
<dbReference type="GeneID" id="72464298"/>
<dbReference type="EMBL" id="NFKP01000005">
    <property type="protein sequence ID" value="OUP70130.1"/>
    <property type="molecule type" value="Genomic_DNA"/>
</dbReference>
<dbReference type="GO" id="GO:0003677">
    <property type="term" value="F:DNA binding"/>
    <property type="evidence" value="ECO:0007669"/>
    <property type="project" value="UniProtKB-KW"/>
</dbReference>
<dbReference type="SUPFAM" id="SSF46785">
    <property type="entry name" value="Winged helix' DNA-binding domain"/>
    <property type="match status" value="1"/>
</dbReference>
<evidence type="ECO:0000313" key="3">
    <source>
        <dbReference type="EMBL" id="OUP70130.1"/>
    </source>
</evidence>
<dbReference type="InterPro" id="IPR025877">
    <property type="entry name" value="MobA-like_NTP_Trfase"/>
</dbReference>
<evidence type="ECO:0000313" key="7">
    <source>
        <dbReference type="Proteomes" id="UP000260828"/>
    </source>
</evidence>
<protein>
    <submittedName>
        <fullName evidence="2">DNA-binding transcriptional regulator ModE</fullName>
    </submittedName>
    <submittedName>
        <fullName evidence="4">LysR family transcriptional regulator</fullName>
    </submittedName>
</protein>
<dbReference type="AlphaFoldDB" id="A0A174LQ60"/>
<evidence type="ECO:0000313" key="4">
    <source>
        <dbReference type="EMBL" id="RGE68892.1"/>
    </source>
</evidence>
<reference evidence="2 5" key="1">
    <citation type="submission" date="2015-09" db="EMBL/GenBank/DDBJ databases">
        <authorList>
            <consortium name="Pathogen Informatics"/>
        </authorList>
    </citation>
    <scope>NUCLEOTIDE SEQUENCE [LARGE SCALE GENOMIC DNA]</scope>
    <source>
        <strain evidence="2 5">2789STDY5834939</strain>
    </source>
</reference>
<name>A0A174LQ60_9FIRM</name>
<dbReference type="PANTHER" id="PTHR30432">
    <property type="entry name" value="TRANSCRIPTIONAL REGULATOR MODE"/>
    <property type="match status" value="1"/>
</dbReference>
<keyword evidence="2" id="KW-0238">DNA-binding</keyword>
<reference evidence="6" key="2">
    <citation type="submission" date="2017-04" db="EMBL/GenBank/DDBJ databases">
        <title>Function of individual gut microbiota members based on whole genome sequencing of pure cultures obtained from chicken caecum.</title>
        <authorList>
            <person name="Medvecky M."/>
            <person name="Cejkova D."/>
            <person name="Polansky O."/>
            <person name="Karasova D."/>
            <person name="Kubasova T."/>
            <person name="Cizek A."/>
            <person name="Rychlik I."/>
        </authorList>
    </citation>
    <scope>NUCLEOTIDE SEQUENCE [LARGE SCALE GENOMIC DNA]</scope>
    <source>
        <strain evidence="6">An175</strain>
    </source>
</reference>
<dbReference type="EMBL" id="CZBE01000001">
    <property type="protein sequence ID" value="CUP23860.1"/>
    <property type="molecule type" value="Genomic_DNA"/>
</dbReference>
<dbReference type="Gene3D" id="1.10.10.10">
    <property type="entry name" value="Winged helix-like DNA-binding domain superfamily/Winged helix DNA-binding domain"/>
    <property type="match status" value="1"/>
</dbReference>
<dbReference type="Pfam" id="PF12804">
    <property type="entry name" value="NTP_transf_3"/>
    <property type="match status" value="1"/>
</dbReference>
<dbReference type="Proteomes" id="UP000196386">
    <property type="component" value="Unassembled WGS sequence"/>
</dbReference>
<evidence type="ECO:0000313" key="6">
    <source>
        <dbReference type="Proteomes" id="UP000196386"/>
    </source>
</evidence>
<dbReference type="Proteomes" id="UP000260828">
    <property type="component" value="Unassembled WGS sequence"/>
</dbReference>
<evidence type="ECO:0000313" key="5">
    <source>
        <dbReference type="Proteomes" id="UP000095765"/>
    </source>
</evidence>
<dbReference type="Proteomes" id="UP000095765">
    <property type="component" value="Unassembled WGS sequence"/>
</dbReference>